<sequence>MGDTPNSSQTCAPPPGQKSDDPAIRGQKWSTMSRQSLLVQIPDPHDDLMQFTDISIASDILCAYFCLTPFSASALYIKKTIARQAAAPVQISFSITRRVHQRVLFHTTTVARITCSETDRVAVWRSIVSTPY</sequence>
<organism evidence="2 3">
    <name type="scientific">Pleurodeles waltl</name>
    <name type="common">Iberian ribbed newt</name>
    <dbReference type="NCBI Taxonomy" id="8319"/>
    <lineage>
        <taxon>Eukaryota</taxon>
        <taxon>Metazoa</taxon>
        <taxon>Chordata</taxon>
        <taxon>Craniata</taxon>
        <taxon>Vertebrata</taxon>
        <taxon>Euteleostomi</taxon>
        <taxon>Amphibia</taxon>
        <taxon>Batrachia</taxon>
        <taxon>Caudata</taxon>
        <taxon>Salamandroidea</taxon>
        <taxon>Salamandridae</taxon>
        <taxon>Pleurodelinae</taxon>
        <taxon>Pleurodeles</taxon>
    </lineage>
</organism>
<gene>
    <name evidence="2" type="ORF">NDU88_008102</name>
</gene>
<keyword evidence="3" id="KW-1185">Reference proteome</keyword>
<dbReference type="Proteomes" id="UP001066276">
    <property type="component" value="Chromosome 5"/>
</dbReference>
<reference evidence="2" key="1">
    <citation type="journal article" date="2022" name="bioRxiv">
        <title>Sequencing and chromosome-scale assembly of the giantPleurodeles waltlgenome.</title>
        <authorList>
            <person name="Brown T."/>
            <person name="Elewa A."/>
            <person name="Iarovenko S."/>
            <person name="Subramanian E."/>
            <person name="Araus A.J."/>
            <person name="Petzold A."/>
            <person name="Susuki M."/>
            <person name="Suzuki K.-i.T."/>
            <person name="Hayashi T."/>
            <person name="Toyoda A."/>
            <person name="Oliveira C."/>
            <person name="Osipova E."/>
            <person name="Leigh N.D."/>
            <person name="Simon A."/>
            <person name="Yun M.H."/>
        </authorList>
    </citation>
    <scope>NUCLEOTIDE SEQUENCE</scope>
    <source>
        <strain evidence="2">20211129_DDA</strain>
        <tissue evidence="2">Liver</tissue>
    </source>
</reference>
<accession>A0AAV7RUT9</accession>
<evidence type="ECO:0000313" key="3">
    <source>
        <dbReference type="Proteomes" id="UP001066276"/>
    </source>
</evidence>
<protein>
    <submittedName>
        <fullName evidence="2">Uncharacterized protein</fullName>
    </submittedName>
</protein>
<name>A0AAV7RUT9_PLEWA</name>
<feature type="compositionally biased region" description="Polar residues" evidence="1">
    <location>
        <begin position="1"/>
        <end position="11"/>
    </location>
</feature>
<comment type="caution">
    <text evidence="2">The sequence shown here is derived from an EMBL/GenBank/DDBJ whole genome shotgun (WGS) entry which is preliminary data.</text>
</comment>
<feature type="region of interest" description="Disordered" evidence="1">
    <location>
        <begin position="1"/>
        <end position="26"/>
    </location>
</feature>
<dbReference type="AlphaFoldDB" id="A0AAV7RUT9"/>
<proteinExistence type="predicted"/>
<dbReference type="EMBL" id="JANPWB010000009">
    <property type="protein sequence ID" value="KAJ1155372.1"/>
    <property type="molecule type" value="Genomic_DNA"/>
</dbReference>
<evidence type="ECO:0000256" key="1">
    <source>
        <dbReference type="SAM" id="MobiDB-lite"/>
    </source>
</evidence>
<evidence type="ECO:0000313" key="2">
    <source>
        <dbReference type="EMBL" id="KAJ1155372.1"/>
    </source>
</evidence>